<evidence type="ECO:0000256" key="8">
    <source>
        <dbReference type="SAM" id="SignalP"/>
    </source>
</evidence>
<keyword evidence="7" id="KW-0378">Hydrolase</keyword>
<dbReference type="SUPFAM" id="SSF56235">
    <property type="entry name" value="N-terminal nucleophile aminohydrolases (Ntn hydrolases)"/>
    <property type="match status" value="1"/>
</dbReference>
<dbReference type="GO" id="GO:0006750">
    <property type="term" value="P:glutathione biosynthetic process"/>
    <property type="evidence" value="ECO:0007669"/>
    <property type="project" value="UniProtKB-KW"/>
</dbReference>
<dbReference type="InterPro" id="IPR029055">
    <property type="entry name" value="Ntn_hydrolases_N"/>
</dbReference>
<evidence type="ECO:0000313" key="10">
    <source>
        <dbReference type="Proteomes" id="UP001364472"/>
    </source>
</evidence>
<proteinExistence type="inferred from homology"/>
<keyword evidence="7" id="KW-0865">Zymogen</keyword>
<keyword evidence="7 9" id="KW-0808">Transferase</keyword>
<keyword evidence="10" id="KW-1185">Reference proteome</keyword>
<evidence type="ECO:0000256" key="4">
    <source>
        <dbReference type="ARBA" id="ARBA00047417"/>
    </source>
</evidence>
<dbReference type="GO" id="GO:0036374">
    <property type="term" value="F:glutathione hydrolase activity"/>
    <property type="evidence" value="ECO:0007669"/>
    <property type="project" value="UniProtKB-UniRule"/>
</dbReference>
<feature type="active site" description="Nucleophile" evidence="5">
    <location>
        <position position="374"/>
    </location>
</feature>
<evidence type="ECO:0000256" key="2">
    <source>
        <dbReference type="ARBA" id="ARBA00001089"/>
    </source>
</evidence>
<organism evidence="9 10">
    <name type="scientific">Denitratimonas tolerans</name>
    <dbReference type="NCBI Taxonomy" id="1338420"/>
    <lineage>
        <taxon>Bacteria</taxon>
        <taxon>Pseudomonadati</taxon>
        <taxon>Pseudomonadota</taxon>
        <taxon>Gammaproteobacteria</taxon>
        <taxon>Lysobacterales</taxon>
        <taxon>Lysobacteraceae</taxon>
        <taxon>Denitratimonas</taxon>
    </lineage>
</organism>
<dbReference type="EC" id="2.3.2.2" evidence="7"/>
<name>A0AAW9R1C5_9GAMM</name>
<keyword evidence="8" id="KW-0732">Signal</keyword>
<dbReference type="NCBIfam" id="TIGR00066">
    <property type="entry name" value="g_glut_trans"/>
    <property type="match status" value="1"/>
</dbReference>
<evidence type="ECO:0000313" key="9">
    <source>
        <dbReference type="EMBL" id="MEJ1248489.1"/>
    </source>
</evidence>
<feature type="binding site" evidence="6">
    <location>
        <begin position="445"/>
        <end position="446"/>
    </location>
    <ligand>
        <name>L-glutamate</name>
        <dbReference type="ChEBI" id="CHEBI:29985"/>
    </ligand>
</feature>
<dbReference type="EMBL" id="JBBDHC010000002">
    <property type="protein sequence ID" value="MEJ1248489.1"/>
    <property type="molecule type" value="Genomic_DNA"/>
</dbReference>
<dbReference type="RefSeq" id="WP_337334204.1">
    <property type="nucleotide sequence ID" value="NZ_JBBDHC010000002.1"/>
</dbReference>
<dbReference type="GO" id="GO:0103068">
    <property type="term" value="F:leukotriene C4 gamma-glutamyl transferase activity"/>
    <property type="evidence" value="ECO:0007669"/>
    <property type="project" value="UniProtKB-EC"/>
</dbReference>
<reference evidence="9 10" key="1">
    <citation type="journal article" date="2016" name="Antonie Van Leeuwenhoek">
        <title>Denitratimonas tolerans gen. nov., sp. nov., a denitrifying bacterium isolated from a bioreactor for tannery wastewater treatment.</title>
        <authorList>
            <person name="Han S.I."/>
            <person name="Kim J.O."/>
            <person name="Lee Y.R."/>
            <person name="Ekpeghere K.I."/>
            <person name="Koh S.C."/>
            <person name="Whang K.S."/>
        </authorList>
    </citation>
    <scope>NUCLEOTIDE SEQUENCE [LARGE SCALE GENOMIC DNA]</scope>
    <source>
        <strain evidence="9 10">KACC 17565</strain>
    </source>
</reference>
<keyword evidence="7" id="KW-0317">Glutathione biosynthesis</keyword>
<feature type="binding site" evidence="6">
    <location>
        <position position="101"/>
    </location>
    <ligand>
        <name>L-glutamate</name>
        <dbReference type="ChEBI" id="CHEBI:29985"/>
    </ligand>
</feature>
<feature type="binding site" evidence="6">
    <location>
        <position position="466"/>
    </location>
    <ligand>
        <name>L-glutamate</name>
        <dbReference type="ChEBI" id="CHEBI:29985"/>
    </ligand>
</feature>
<comment type="similarity">
    <text evidence="7">Belongs to the gamma-glutamyltransferase family.</text>
</comment>
<evidence type="ECO:0000256" key="3">
    <source>
        <dbReference type="ARBA" id="ARBA00023315"/>
    </source>
</evidence>
<sequence>MNIRPVLLGLILLLLPFSAALQAREAQAPVPPRQAAIASANAYATDAGLEVLAQGGNAFDAAVAVSATLGLVEPESSGIGGGALMLLHLADGDRDVFVDARERAPLAATRDMYLDASGQVRPKSSIDGPLAAAIPGLPAGLAHLSEKYGRVPLSVSLAPAIRLARKGWVMNAKTAQVLPWRSEVLAQSPGARELFLRKGKPVEAGQVLKNPDYARTLERLARDGREGFYAGSLARRLVDGVRGAGGIWTLEDLAQYRAVEREPLRFSHRGFQLVTAPPPSSGGVALAEILNVLSGYDYPAMAQGERTHLVVEAMRRAYRDRAQFLGDPDFVDVPLARMMSLDFAAGLRASIHPHKATPSSLLPPVGPARERPDTTHFSIIDTEGNLAAVTQTVNLTFGNAFAVPGTGFVLNNEMDDFSAAPGVPNAFGLIGDEANEIAPGKRPLSSMTPTFLSDGERTAAIGTPGGSRIITMVLLGLMDLMDGGGAQAAADRPRYHHQYVPDAILAEPGALPGDVVAQLESMGHTVKIADSTWGNMQVVLWNRRSGEVEAGSDRRWKAVGKGALGAPAAIYR</sequence>
<evidence type="ECO:0000256" key="6">
    <source>
        <dbReference type="PIRSR" id="PIRSR600101-2"/>
    </source>
</evidence>
<dbReference type="InterPro" id="IPR043138">
    <property type="entry name" value="GGT_lsub"/>
</dbReference>
<dbReference type="PRINTS" id="PR01210">
    <property type="entry name" value="GGTRANSPTASE"/>
</dbReference>
<comment type="catalytic activity">
    <reaction evidence="4 7">
        <text>an N-terminal (5-L-glutamyl)-[peptide] + an alpha-amino acid = 5-L-glutamyl amino acid + an N-terminal L-alpha-aminoacyl-[peptide]</text>
        <dbReference type="Rhea" id="RHEA:23904"/>
        <dbReference type="Rhea" id="RHEA-COMP:9780"/>
        <dbReference type="Rhea" id="RHEA-COMP:9795"/>
        <dbReference type="ChEBI" id="CHEBI:77644"/>
        <dbReference type="ChEBI" id="CHEBI:78597"/>
        <dbReference type="ChEBI" id="CHEBI:78599"/>
        <dbReference type="ChEBI" id="CHEBI:78608"/>
        <dbReference type="EC" id="2.3.2.2"/>
    </reaction>
</comment>
<dbReference type="Gene3D" id="1.10.246.130">
    <property type="match status" value="1"/>
</dbReference>
<feature type="chain" id="PRO_5043364912" description="Glutathione hydrolase proenzyme" evidence="8">
    <location>
        <begin position="24"/>
        <end position="572"/>
    </location>
</feature>
<dbReference type="EC" id="3.4.19.13" evidence="7"/>
<accession>A0AAW9R1C5</accession>
<feature type="signal peptide" evidence="8">
    <location>
        <begin position="1"/>
        <end position="23"/>
    </location>
</feature>
<dbReference type="Gene3D" id="3.60.20.40">
    <property type="match status" value="1"/>
</dbReference>
<feature type="binding site" evidence="6">
    <location>
        <position position="416"/>
    </location>
    <ligand>
        <name>L-glutamate</name>
        <dbReference type="ChEBI" id="CHEBI:29985"/>
    </ligand>
</feature>
<dbReference type="InterPro" id="IPR043137">
    <property type="entry name" value="GGT_ssub_C"/>
</dbReference>
<evidence type="ECO:0000256" key="7">
    <source>
        <dbReference type="RuleBase" id="RU368036"/>
    </source>
</evidence>
<protein>
    <recommendedName>
        <fullName evidence="7">Glutathione hydrolase proenzyme</fullName>
        <ecNumber evidence="7">2.3.2.2</ecNumber>
        <ecNumber evidence="7">3.4.19.13</ecNumber>
    </recommendedName>
    <component>
        <recommendedName>
            <fullName evidence="7">Glutathione hydrolase large chain</fullName>
        </recommendedName>
    </component>
    <component>
        <recommendedName>
            <fullName evidence="7">Glutathione hydrolase small chain</fullName>
        </recommendedName>
    </component>
</protein>
<dbReference type="PANTHER" id="PTHR43199:SF6">
    <property type="entry name" value="GLUTATHIONE HYDROLASE PROENZYME"/>
    <property type="match status" value="1"/>
</dbReference>
<dbReference type="Pfam" id="PF01019">
    <property type="entry name" value="G_glu_transpept"/>
    <property type="match status" value="1"/>
</dbReference>
<comment type="subunit">
    <text evidence="7">This enzyme consists of two polypeptide chains, which are synthesized in precursor form from a single polypeptide.</text>
</comment>
<gene>
    <name evidence="9" type="primary">ggt</name>
    <name evidence="9" type="ORF">WB794_02185</name>
</gene>
<dbReference type="PANTHER" id="PTHR43199">
    <property type="entry name" value="GLUTATHIONE HYDROLASE"/>
    <property type="match status" value="1"/>
</dbReference>
<dbReference type="GO" id="GO:0006751">
    <property type="term" value="P:glutathione catabolic process"/>
    <property type="evidence" value="ECO:0007669"/>
    <property type="project" value="UniProtKB-UniRule"/>
</dbReference>
<dbReference type="AlphaFoldDB" id="A0AAW9R1C5"/>
<comment type="pathway">
    <text evidence="7">Sulfur metabolism; glutathione metabolism.</text>
</comment>
<comment type="PTM">
    <text evidence="7">Cleaved by autocatalysis into a large and a small subunit.</text>
</comment>
<keyword evidence="3 7" id="KW-0012">Acyltransferase</keyword>
<comment type="caution">
    <text evidence="9">The sequence shown here is derived from an EMBL/GenBank/DDBJ whole genome shotgun (WGS) entry which is preliminary data.</text>
</comment>
<comment type="catalytic activity">
    <reaction evidence="2 7">
        <text>glutathione + H2O = L-cysteinylglycine + L-glutamate</text>
        <dbReference type="Rhea" id="RHEA:28807"/>
        <dbReference type="ChEBI" id="CHEBI:15377"/>
        <dbReference type="ChEBI" id="CHEBI:29985"/>
        <dbReference type="ChEBI" id="CHEBI:57925"/>
        <dbReference type="ChEBI" id="CHEBI:61694"/>
        <dbReference type="EC" id="3.4.19.13"/>
    </reaction>
</comment>
<dbReference type="InterPro" id="IPR000101">
    <property type="entry name" value="GGT_peptidase"/>
</dbReference>
<feature type="binding site" evidence="6">
    <location>
        <begin position="392"/>
        <end position="394"/>
    </location>
    <ligand>
        <name>L-glutamate</name>
        <dbReference type="ChEBI" id="CHEBI:29985"/>
    </ligand>
</feature>
<dbReference type="Proteomes" id="UP001364472">
    <property type="component" value="Unassembled WGS sequence"/>
</dbReference>
<dbReference type="InterPro" id="IPR051792">
    <property type="entry name" value="GGT_bact"/>
</dbReference>
<evidence type="ECO:0000256" key="1">
    <source>
        <dbReference type="ARBA" id="ARBA00001049"/>
    </source>
</evidence>
<evidence type="ECO:0000256" key="5">
    <source>
        <dbReference type="PIRSR" id="PIRSR600101-1"/>
    </source>
</evidence>
<comment type="catalytic activity">
    <reaction evidence="1 7">
        <text>an S-substituted glutathione + H2O = an S-substituted L-cysteinylglycine + L-glutamate</text>
        <dbReference type="Rhea" id="RHEA:59468"/>
        <dbReference type="ChEBI" id="CHEBI:15377"/>
        <dbReference type="ChEBI" id="CHEBI:29985"/>
        <dbReference type="ChEBI" id="CHEBI:90779"/>
        <dbReference type="ChEBI" id="CHEBI:143103"/>
        <dbReference type="EC" id="3.4.19.13"/>
    </reaction>
</comment>